<name>A0ACD0NXT5_9BASI</name>
<organism evidence="1 2">
    <name type="scientific">Violaceomyces palustris</name>
    <dbReference type="NCBI Taxonomy" id="1673888"/>
    <lineage>
        <taxon>Eukaryota</taxon>
        <taxon>Fungi</taxon>
        <taxon>Dikarya</taxon>
        <taxon>Basidiomycota</taxon>
        <taxon>Ustilaginomycotina</taxon>
        <taxon>Ustilaginomycetes</taxon>
        <taxon>Violaceomycetales</taxon>
        <taxon>Violaceomycetaceae</taxon>
        <taxon>Violaceomyces</taxon>
    </lineage>
</organism>
<dbReference type="EMBL" id="KZ819916">
    <property type="protein sequence ID" value="PWN50596.1"/>
    <property type="molecule type" value="Genomic_DNA"/>
</dbReference>
<sequence length="199" mass="22021">MSSKDHPGRGPEGGGGARRPREGPWAFEMDLASRWLDNDQYGHINNSVYYLLHDTIVNLYLAERCGIKAFVHDPPTHGSSPGGGVVQNESDLIGLVVSSSANYFAPTSFPCKLRLKLRVVHLGSSSVRYECGIFEVPVVVAGGGEQQEVERQANVVTQTTHVFVHRYTRRPVKLMPERLRSGLQHLIVPGHWIGRDAKL</sequence>
<protein>
    <submittedName>
        <fullName evidence="1">Uncharacterized protein</fullName>
    </submittedName>
</protein>
<proteinExistence type="predicted"/>
<keyword evidence="2" id="KW-1185">Reference proteome</keyword>
<evidence type="ECO:0000313" key="1">
    <source>
        <dbReference type="EMBL" id="PWN50596.1"/>
    </source>
</evidence>
<reference evidence="1 2" key="1">
    <citation type="journal article" date="2018" name="Mol. Biol. Evol.">
        <title>Broad Genomic Sampling Reveals a Smut Pathogenic Ancestry of the Fungal Clade Ustilaginomycotina.</title>
        <authorList>
            <person name="Kijpornyongpan T."/>
            <person name="Mondo S.J."/>
            <person name="Barry K."/>
            <person name="Sandor L."/>
            <person name="Lee J."/>
            <person name="Lipzen A."/>
            <person name="Pangilinan J."/>
            <person name="LaButti K."/>
            <person name="Hainaut M."/>
            <person name="Henrissat B."/>
            <person name="Grigoriev I.V."/>
            <person name="Spatafora J.W."/>
            <person name="Aime M.C."/>
        </authorList>
    </citation>
    <scope>NUCLEOTIDE SEQUENCE [LARGE SCALE GENOMIC DNA]</scope>
    <source>
        <strain evidence="1 2">SA 807</strain>
    </source>
</reference>
<gene>
    <name evidence="1" type="ORF">IE53DRAFT_87714</name>
</gene>
<evidence type="ECO:0000313" key="2">
    <source>
        <dbReference type="Proteomes" id="UP000245626"/>
    </source>
</evidence>
<dbReference type="Proteomes" id="UP000245626">
    <property type="component" value="Unassembled WGS sequence"/>
</dbReference>
<accession>A0ACD0NXT5</accession>